<keyword evidence="6" id="KW-0732">Signal</keyword>
<dbReference type="Gene3D" id="2.10.25.10">
    <property type="entry name" value="Laminin"/>
    <property type="match status" value="10"/>
</dbReference>
<dbReference type="InterPro" id="IPR050991">
    <property type="entry name" value="ECM_Regulatory_Proteins"/>
</dbReference>
<keyword evidence="3" id="KW-0964">Secreted</keyword>
<feature type="compositionally biased region" description="Low complexity" evidence="10">
    <location>
        <begin position="673"/>
        <end position="685"/>
    </location>
</feature>
<accession>A0A553NJV7</accession>
<dbReference type="InterPro" id="IPR036116">
    <property type="entry name" value="FN3_sf"/>
</dbReference>
<reference evidence="13 14" key="1">
    <citation type="journal article" date="2019" name="Sci. Data">
        <title>Hybrid genome assembly and annotation of Danionella translucida.</title>
        <authorList>
            <person name="Kadobianskyi M."/>
            <person name="Schulze L."/>
            <person name="Schuelke M."/>
            <person name="Judkewitz B."/>
        </authorList>
    </citation>
    <scope>NUCLEOTIDE SEQUENCE [LARGE SCALE GENOMIC DNA]</scope>
    <source>
        <strain evidence="13 14">Bolton</strain>
    </source>
</reference>
<dbReference type="SMART" id="SM00060">
    <property type="entry name" value="FN3"/>
    <property type="match status" value="3"/>
</dbReference>
<keyword evidence="7" id="KW-0677">Repeat</keyword>
<evidence type="ECO:0000256" key="6">
    <source>
        <dbReference type="ARBA" id="ARBA00022729"/>
    </source>
</evidence>
<dbReference type="PROSITE" id="PS00514">
    <property type="entry name" value="FIBRINOGEN_C_1"/>
    <property type="match status" value="1"/>
</dbReference>
<feature type="domain" description="Fibronectin type-III" evidence="11">
    <location>
        <begin position="492"/>
        <end position="595"/>
    </location>
</feature>
<comment type="subcellular location">
    <subcellularLocation>
        <location evidence="1">Secreted</location>
        <location evidence="1">Extracellular space</location>
        <location evidence="1">Extracellular matrix</location>
    </subcellularLocation>
</comment>
<dbReference type="FunFam" id="3.90.215.10:FF:000001">
    <property type="entry name" value="Tenascin isoform 1"/>
    <property type="match status" value="1"/>
</dbReference>
<evidence type="ECO:0000256" key="3">
    <source>
        <dbReference type="ARBA" id="ARBA00022525"/>
    </source>
</evidence>
<dbReference type="SUPFAM" id="SSF49265">
    <property type="entry name" value="Fibronectin type III"/>
    <property type="match status" value="2"/>
</dbReference>
<dbReference type="PROSITE" id="PS01186">
    <property type="entry name" value="EGF_2"/>
    <property type="match status" value="4"/>
</dbReference>
<dbReference type="PROSITE" id="PS00022">
    <property type="entry name" value="EGF_1"/>
    <property type="match status" value="4"/>
</dbReference>
<dbReference type="InterPro" id="IPR002181">
    <property type="entry name" value="Fibrinogen_a/b/g_C_dom"/>
</dbReference>
<feature type="region of interest" description="Disordered" evidence="10">
    <location>
        <begin position="665"/>
        <end position="685"/>
    </location>
</feature>
<evidence type="ECO:0000259" key="12">
    <source>
        <dbReference type="PROSITE" id="PS51406"/>
    </source>
</evidence>
<dbReference type="Gene3D" id="3.90.215.10">
    <property type="entry name" value="Gamma Fibrinogen, chain A, domain 1"/>
    <property type="match status" value="1"/>
</dbReference>
<feature type="domain" description="Fibronectin type-III" evidence="11">
    <location>
        <begin position="596"/>
        <end position="687"/>
    </location>
</feature>
<dbReference type="AlphaFoldDB" id="A0A553NJV7"/>
<dbReference type="PANTHER" id="PTHR46708:SF3">
    <property type="entry name" value="TENASCIN-X"/>
    <property type="match status" value="1"/>
</dbReference>
<evidence type="ECO:0000313" key="13">
    <source>
        <dbReference type="EMBL" id="TRY65677.1"/>
    </source>
</evidence>
<feature type="domain" description="Fibrinogen C-terminal" evidence="12">
    <location>
        <begin position="778"/>
        <end position="992"/>
    </location>
</feature>
<dbReference type="Pfam" id="PF00041">
    <property type="entry name" value="fn3"/>
    <property type="match status" value="3"/>
</dbReference>
<sequence length="995" mass="107857">MTPHVCWRRVVKFSGILELSDRNSKYCFENQRERERDILQEPLQTGIDRRSISQSAENLSQLEEVVEARLMMILVLVLDSEAQSVKLMMSSSCEEKDLELAADSPLLFTHKIRLMPVYGVGSGSTMDVSGLRERVERLEKDVSELRQKCGEPDGCCLLCTTAGPVTSVCPDDCSDQGQCVNGECVCFTGFTGSDCSIALCMDGCGEHGVCVDGQCVCNRGYQGSDCNVVLCPDECSDHGVCVDGKCVCDAGFSGSDCSTKSCPEDCGEHGVCVDGKCVCDAGFSGSDCSTKSCPEDCGEHGVCVDGKCVCDAGFSGSDCSSKSCPEDCGEHGVCVDGKCVCDAGFSGSDCSTKSCPEDCGEHGVCVDGKCVCDAGFSGSDCSTKSCPEDCGEHGVCVDGKCVCDAGFSGSDCSTKSCPEDCGEHGVCVDGKCVCDAGFSGYYCSTKTCPGNCSGRGRCVRGRCICRRGFAGSDCSQCQSGFTGMNCDTVLVSVSGLGTREITDSSVVVFWTPPAEPFDSYQIIFSSRASKHTRVQGFWGSTIDPDQKLVSSVSGRLSSYTQTGLNSAEEYTVSVAGERDGTMATATTTTFTTLPDAPNDLRVMNVTDSKALLTWRPARANIDLYIITYSPENAPGSVAILKVSGNVFEQQLQDLQESTRYRVKIQSQRGMKNSSSSETEFTTSTGSIRAVESPQDLKASAVTPRTAVLTWKPPAVAITGYKLRYQFDQQNSQELILGPSVTEVKLRKLTPSSSYTAHLWPIRDQQELSSAHTLFTTGNLLFPFPVDCLEELQNGGESGTVEVFPDGRSGEPLSVYCDMDSDGGGWIVFQRRKDGKTSFFRGWKEYSSGFGDLDGEFWLGNTVLHKLTLKAPTELRVDLRDKEQAVYAQYSSFSIDSPKKHFTIRLSGYSGTAGDSLQYHNNRPFSTHDRDPKPFITRCAMSYRGGWWYRNCHEANLNGLYNTFTNHQGVIWTAWKGKDFSIPFTEMKIRTTVRKP</sequence>
<gene>
    <name evidence="13" type="ORF">DNTS_005530</name>
</gene>
<evidence type="ECO:0000259" key="11">
    <source>
        <dbReference type="PROSITE" id="PS50853"/>
    </source>
</evidence>
<dbReference type="InterPro" id="IPR014716">
    <property type="entry name" value="Fibrinogen_a/b/g_C_1"/>
</dbReference>
<dbReference type="CDD" id="cd00063">
    <property type="entry name" value="FN3"/>
    <property type="match status" value="3"/>
</dbReference>
<dbReference type="InterPro" id="IPR000742">
    <property type="entry name" value="EGF"/>
</dbReference>
<feature type="domain" description="Fibronectin type-III" evidence="11">
    <location>
        <begin position="692"/>
        <end position="779"/>
    </location>
</feature>
<keyword evidence="14" id="KW-1185">Reference proteome</keyword>
<dbReference type="OrthoDB" id="6130531at2759"/>
<proteinExistence type="inferred from homology"/>
<keyword evidence="8" id="KW-1015">Disulfide bond</keyword>
<dbReference type="SUPFAM" id="SSF56496">
    <property type="entry name" value="Fibrinogen C-terminal domain-like"/>
    <property type="match status" value="1"/>
</dbReference>
<evidence type="ECO:0000256" key="5">
    <source>
        <dbReference type="ARBA" id="ARBA00022536"/>
    </source>
</evidence>
<dbReference type="Proteomes" id="UP000316079">
    <property type="component" value="Unassembled WGS sequence"/>
</dbReference>
<dbReference type="CDD" id="cd00087">
    <property type="entry name" value="FReD"/>
    <property type="match status" value="1"/>
</dbReference>
<evidence type="ECO:0000256" key="4">
    <source>
        <dbReference type="ARBA" id="ARBA00022530"/>
    </source>
</evidence>
<dbReference type="GO" id="GO:0030155">
    <property type="term" value="P:regulation of cell adhesion"/>
    <property type="evidence" value="ECO:0007669"/>
    <property type="project" value="TreeGrafter"/>
</dbReference>
<evidence type="ECO:0000256" key="1">
    <source>
        <dbReference type="ARBA" id="ARBA00004498"/>
    </source>
</evidence>
<dbReference type="FunFam" id="2.10.25.10:FF:000001">
    <property type="entry name" value="Tenascin C"/>
    <property type="match status" value="9"/>
</dbReference>
<evidence type="ECO:0000256" key="7">
    <source>
        <dbReference type="ARBA" id="ARBA00022737"/>
    </source>
</evidence>
<keyword evidence="9" id="KW-0325">Glycoprotein</keyword>
<dbReference type="SUPFAM" id="SSF57196">
    <property type="entry name" value="EGF/Laminin"/>
    <property type="match status" value="1"/>
</dbReference>
<comment type="similarity">
    <text evidence="2">Belongs to the tenascin family.</text>
</comment>
<dbReference type="InterPro" id="IPR002049">
    <property type="entry name" value="LE_dom"/>
</dbReference>
<keyword evidence="5" id="KW-0245">EGF-like domain</keyword>
<evidence type="ECO:0000256" key="2">
    <source>
        <dbReference type="ARBA" id="ARBA00008673"/>
    </source>
</evidence>
<comment type="caution">
    <text evidence="13">The sequence shown here is derived from an EMBL/GenBank/DDBJ whole genome shotgun (WGS) entry which is preliminary data.</text>
</comment>
<dbReference type="GO" id="GO:0005615">
    <property type="term" value="C:extracellular space"/>
    <property type="evidence" value="ECO:0007669"/>
    <property type="project" value="TreeGrafter"/>
</dbReference>
<dbReference type="PROSITE" id="PS51406">
    <property type="entry name" value="FIBRINOGEN_C_2"/>
    <property type="match status" value="1"/>
</dbReference>
<dbReference type="Pfam" id="PF23106">
    <property type="entry name" value="EGF_Teneurin"/>
    <property type="match status" value="2"/>
</dbReference>
<dbReference type="PROSITE" id="PS01248">
    <property type="entry name" value="EGF_LAM_1"/>
    <property type="match status" value="1"/>
</dbReference>
<evidence type="ECO:0000256" key="8">
    <source>
        <dbReference type="ARBA" id="ARBA00023157"/>
    </source>
</evidence>
<dbReference type="Pfam" id="PF00147">
    <property type="entry name" value="Fibrinogen_C"/>
    <property type="match status" value="1"/>
</dbReference>
<dbReference type="InterPro" id="IPR003961">
    <property type="entry name" value="FN3_dom"/>
</dbReference>
<name>A0A553NJV7_9TELE</name>
<dbReference type="Gene3D" id="2.60.40.10">
    <property type="entry name" value="Immunoglobulins"/>
    <property type="match status" value="3"/>
</dbReference>
<dbReference type="STRING" id="623744.A0A553NJV7"/>
<dbReference type="CDD" id="cd00055">
    <property type="entry name" value="EGF_Lam"/>
    <property type="match status" value="1"/>
</dbReference>
<evidence type="ECO:0000256" key="10">
    <source>
        <dbReference type="SAM" id="MobiDB-lite"/>
    </source>
</evidence>
<dbReference type="InterPro" id="IPR036056">
    <property type="entry name" value="Fibrinogen-like_C"/>
</dbReference>
<dbReference type="SMART" id="SM00181">
    <property type="entry name" value="EGF"/>
    <property type="match status" value="10"/>
</dbReference>
<protein>
    <recommendedName>
        <fullName evidence="15">Tenascin XB</fullName>
    </recommendedName>
</protein>
<evidence type="ECO:0000313" key="14">
    <source>
        <dbReference type="Proteomes" id="UP000316079"/>
    </source>
</evidence>
<dbReference type="EMBL" id="SRMA01026899">
    <property type="protein sequence ID" value="TRY65677.1"/>
    <property type="molecule type" value="Genomic_DNA"/>
</dbReference>
<dbReference type="SMART" id="SM00186">
    <property type="entry name" value="FBG"/>
    <property type="match status" value="1"/>
</dbReference>
<dbReference type="PANTHER" id="PTHR46708">
    <property type="entry name" value="TENASCIN"/>
    <property type="match status" value="1"/>
</dbReference>
<dbReference type="InterPro" id="IPR013783">
    <property type="entry name" value="Ig-like_fold"/>
</dbReference>
<dbReference type="InterPro" id="IPR020837">
    <property type="entry name" value="Fibrinogen_CS"/>
</dbReference>
<evidence type="ECO:0000256" key="9">
    <source>
        <dbReference type="ARBA" id="ARBA00023180"/>
    </source>
</evidence>
<keyword evidence="4" id="KW-0272">Extracellular matrix</keyword>
<dbReference type="GO" id="GO:0031175">
    <property type="term" value="P:neuron projection development"/>
    <property type="evidence" value="ECO:0007669"/>
    <property type="project" value="TreeGrafter"/>
</dbReference>
<dbReference type="PROSITE" id="PS50853">
    <property type="entry name" value="FN3"/>
    <property type="match status" value="3"/>
</dbReference>
<dbReference type="Pfam" id="PF25024">
    <property type="entry name" value="EGF_TEN"/>
    <property type="match status" value="1"/>
</dbReference>
<evidence type="ECO:0008006" key="15">
    <source>
        <dbReference type="Google" id="ProtNLM"/>
    </source>
</evidence>
<organism evidence="13 14">
    <name type="scientific">Danionella cerebrum</name>
    <dbReference type="NCBI Taxonomy" id="2873325"/>
    <lineage>
        <taxon>Eukaryota</taxon>
        <taxon>Metazoa</taxon>
        <taxon>Chordata</taxon>
        <taxon>Craniata</taxon>
        <taxon>Vertebrata</taxon>
        <taxon>Euteleostomi</taxon>
        <taxon>Actinopterygii</taxon>
        <taxon>Neopterygii</taxon>
        <taxon>Teleostei</taxon>
        <taxon>Ostariophysi</taxon>
        <taxon>Cypriniformes</taxon>
        <taxon>Danionidae</taxon>
        <taxon>Danioninae</taxon>
        <taxon>Danionella</taxon>
    </lineage>
</organism>